<dbReference type="AlphaFoldDB" id="A0ABD5NEQ0"/>
<sequence length="274" mass="27698">MPEIREKRVYVDRAATVEAYVAAELGVAVARVSGDKIGEFSLVERCTARDVAATALGVAAATDDDVLLGDGEDFAETGFGPAVAVAGVGDGVLAAGADGTVARYDGDDWTTVGSVDADVRALDADLVAASDGVHRVTDDGLAPAGLDDARDVAAAGVPHAATASGLYALGNGWMDALDGDFRVVASDPVSASPGELGRAHAATPEALYAHDDGDWTTVSLPVEEVVADVAYATDAPVVLTEDGTLAVDAGDGFRHRNLGLHDARAVAVVADDGE</sequence>
<dbReference type="InterPro" id="IPR056505">
    <property type="entry name" value="Beta-prop_HVO_0234"/>
</dbReference>
<dbReference type="GeneID" id="69116395"/>
<dbReference type="EMBL" id="JBHRWN010000002">
    <property type="protein sequence ID" value="MFC3477672.1"/>
    <property type="molecule type" value="Genomic_DNA"/>
</dbReference>
<keyword evidence="3" id="KW-1185">Reference proteome</keyword>
<organism evidence="2 3">
    <name type="scientific">Halobacterium litoreum</name>
    <dbReference type="NCBI Taxonomy" id="2039234"/>
    <lineage>
        <taxon>Archaea</taxon>
        <taxon>Methanobacteriati</taxon>
        <taxon>Methanobacteriota</taxon>
        <taxon>Stenosarchaea group</taxon>
        <taxon>Halobacteria</taxon>
        <taxon>Halobacteriales</taxon>
        <taxon>Halobacteriaceae</taxon>
        <taxon>Halobacterium</taxon>
    </lineage>
</organism>
<comment type="caution">
    <text evidence="2">The sequence shown here is derived from an EMBL/GenBank/DDBJ whole genome shotgun (WGS) entry which is preliminary data.</text>
</comment>
<accession>A0ABD5NEQ0</accession>
<name>A0ABD5NEQ0_9EURY</name>
<feature type="domain" description="HVO-0234-like beta-propeller" evidence="1">
    <location>
        <begin position="4"/>
        <end position="268"/>
    </location>
</feature>
<evidence type="ECO:0000313" key="2">
    <source>
        <dbReference type="EMBL" id="MFC3477672.1"/>
    </source>
</evidence>
<reference evidence="2 3" key="1">
    <citation type="journal article" date="2019" name="Int. J. Syst. Evol. Microbiol.">
        <title>The Global Catalogue of Microorganisms (GCM) 10K type strain sequencing project: providing services to taxonomists for standard genome sequencing and annotation.</title>
        <authorList>
            <consortium name="The Broad Institute Genomics Platform"/>
            <consortium name="The Broad Institute Genome Sequencing Center for Infectious Disease"/>
            <person name="Wu L."/>
            <person name="Ma J."/>
        </authorList>
    </citation>
    <scope>NUCLEOTIDE SEQUENCE [LARGE SCALE GENOMIC DNA]</scope>
    <source>
        <strain evidence="2 3">CGMCC 1.12562</strain>
    </source>
</reference>
<dbReference type="Pfam" id="PF23366">
    <property type="entry name" value="Beta-prop_HVO_0234"/>
    <property type="match status" value="1"/>
</dbReference>
<protein>
    <recommendedName>
        <fullName evidence="1">HVO-0234-like beta-propeller domain-containing protein</fullName>
    </recommendedName>
</protein>
<evidence type="ECO:0000259" key="1">
    <source>
        <dbReference type="Pfam" id="PF23366"/>
    </source>
</evidence>
<proteinExistence type="predicted"/>
<dbReference type="RefSeq" id="WP_232571203.1">
    <property type="nucleotide sequence ID" value="NZ_CP089466.1"/>
</dbReference>
<gene>
    <name evidence="2" type="ORF">ACFOKC_08035</name>
</gene>
<dbReference type="Proteomes" id="UP001595660">
    <property type="component" value="Unassembled WGS sequence"/>
</dbReference>
<evidence type="ECO:0000313" key="3">
    <source>
        <dbReference type="Proteomes" id="UP001595660"/>
    </source>
</evidence>